<reference evidence="2" key="3">
    <citation type="submission" date="2025-09" db="UniProtKB">
        <authorList>
            <consortium name="Ensembl"/>
        </authorList>
    </citation>
    <scope>IDENTIFICATION</scope>
</reference>
<accession>A0A8C9RIV6</accession>
<evidence type="ECO:0000313" key="3">
    <source>
        <dbReference type="Proteomes" id="UP000694397"/>
    </source>
</evidence>
<evidence type="ECO:0000313" key="2">
    <source>
        <dbReference type="Ensembl" id="ENSSFOP00015012840.2"/>
    </source>
</evidence>
<sequence>QVQWIIYLATWVGEGSGLYIDTGRVCEGGRWCFSTQSYDPHRSRGHFESFPSPRVEHTPGPGAAQSSACPSPSTSFRQE</sequence>
<protein>
    <submittedName>
        <fullName evidence="2">Uncharacterized protein</fullName>
    </submittedName>
</protein>
<feature type="compositionally biased region" description="Polar residues" evidence="1">
    <location>
        <begin position="64"/>
        <end position="79"/>
    </location>
</feature>
<keyword evidence="3" id="KW-1185">Reference proteome</keyword>
<dbReference type="AlphaFoldDB" id="A0A8C9RIV6"/>
<organism evidence="2 3">
    <name type="scientific">Scleropages formosus</name>
    <name type="common">Asian bonytongue</name>
    <name type="synonym">Osteoglossum formosum</name>
    <dbReference type="NCBI Taxonomy" id="113540"/>
    <lineage>
        <taxon>Eukaryota</taxon>
        <taxon>Metazoa</taxon>
        <taxon>Chordata</taxon>
        <taxon>Craniata</taxon>
        <taxon>Vertebrata</taxon>
        <taxon>Euteleostomi</taxon>
        <taxon>Actinopterygii</taxon>
        <taxon>Neopterygii</taxon>
        <taxon>Teleostei</taxon>
        <taxon>Osteoglossocephala</taxon>
        <taxon>Osteoglossomorpha</taxon>
        <taxon>Osteoglossiformes</taxon>
        <taxon>Osteoglossidae</taxon>
        <taxon>Scleropages</taxon>
    </lineage>
</organism>
<name>A0A8C9RIV6_SCLFO</name>
<proteinExistence type="predicted"/>
<dbReference type="Proteomes" id="UP000694397">
    <property type="component" value="Chromosome 8"/>
</dbReference>
<reference evidence="2" key="2">
    <citation type="submission" date="2025-08" db="UniProtKB">
        <authorList>
            <consortium name="Ensembl"/>
        </authorList>
    </citation>
    <scope>IDENTIFICATION</scope>
</reference>
<reference evidence="2 3" key="1">
    <citation type="submission" date="2019-04" db="EMBL/GenBank/DDBJ databases">
        <authorList>
            <consortium name="Wellcome Sanger Institute Data Sharing"/>
        </authorList>
    </citation>
    <scope>NUCLEOTIDE SEQUENCE [LARGE SCALE GENOMIC DNA]</scope>
</reference>
<evidence type="ECO:0000256" key="1">
    <source>
        <dbReference type="SAM" id="MobiDB-lite"/>
    </source>
</evidence>
<dbReference type="Ensembl" id="ENSSFOT00015013002.2">
    <property type="protein sequence ID" value="ENSSFOP00015012840.2"/>
    <property type="gene ID" value="ENSSFOG00015008283.2"/>
</dbReference>
<feature type="region of interest" description="Disordered" evidence="1">
    <location>
        <begin position="37"/>
        <end position="79"/>
    </location>
</feature>